<gene>
    <name evidence="1" type="ORF">KBY27_22380</name>
</gene>
<dbReference type="AlphaFoldDB" id="A0A9Q3WQ67"/>
<evidence type="ECO:0000313" key="2">
    <source>
        <dbReference type="Proteomes" id="UP000813672"/>
    </source>
</evidence>
<name>A0A9Q3WQ67_9RHOB</name>
<reference evidence="1" key="1">
    <citation type="journal article" date="2021" name="Environ. Microbiol.">
        <title>Cryptic niche differentiation of novel sediment ecotypes of Rugeria pomeroyi correlates with nitrate respiration.</title>
        <authorList>
            <person name="Lin X."/>
            <person name="McNichol J."/>
            <person name="Chu X."/>
            <person name="Qian Y."/>
            <person name="Luo H."/>
        </authorList>
    </citation>
    <scope>NUCLEOTIDE SEQUENCE</scope>
    <source>
        <strain evidence="1">SZCCDBB064</strain>
    </source>
</reference>
<proteinExistence type="predicted"/>
<evidence type="ECO:0000313" key="1">
    <source>
        <dbReference type="EMBL" id="MCE8540221.1"/>
    </source>
</evidence>
<protein>
    <submittedName>
        <fullName evidence="1">Uncharacterized protein</fullName>
    </submittedName>
</protein>
<dbReference type="EMBL" id="JAGQAF010000027">
    <property type="protein sequence ID" value="MCE8540221.1"/>
    <property type="molecule type" value="Genomic_DNA"/>
</dbReference>
<comment type="caution">
    <text evidence="1">The sequence shown here is derived from an EMBL/GenBank/DDBJ whole genome shotgun (WGS) entry which is preliminary data.</text>
</comment>
<organism evidence="1 2">
    <name type="scientific">Ruegeria pomeroyi</name>
    <dbReference type="NCBI Taxonomy" id="89184"/>
    <lineage>
        <taxon>Bacteria</taxon>
        <taxon>Pseudomonadati</taxon>
        <taxon>Pseudomonadota</taxon>
        <taxon>Alphaproteobacteria</taxon>
        <taxon>Rhodobacterales</taxon>
        <taxon>Roseobacteraceae</taxon>
        <taxon>Ruegeria</taxon>
    </lineage>
</organism>
<dbReference type="Proteomes" id="UP000813672">
    <property type="component" value="Unassembled WGS sequence"/>
</dbReference>
<dbReference type="RefSeq" id="WP_234222133.1">
    <property type="nucleotide sequence ID" value="NZ_JAGQAF010000027.1"/>
</dbReference>
<sequence length="94" mass="10583">MAQLSYKLTRHAADRVAQRSIPIEVIDLILAYGDSRDAGDGARKYALSRRGLREVRKDRATKSPAKLDHFRRAYVIASDEKIITAAFASKPIFH</sequence>
<accession>A0A9Q3WQ67</accession>